<dbReference type="PANTHER" id="PTHR47326">
    <property type="entry name" value="TRANSPOSABLE ELEMENT TC3 TRANSPOSASE-LIKE PROTEIN"/>
    <property type="match status" value="1"/>
</dbReference>
<keyword evidence="1" id="KW-0732">Signal</keyword>
<dbReference type="Proteomes" id="UP000887540">
    <property type="component" value="Unplaced"/>
</dbReference>
<keyword evidence="2" id="KW-1185">Reference proteome</keyword>
<accession>A0A914BYN6</accession>
<dbReference type="GO" id="GO:0003676">
    <property type="term" value="F:nucleic acid binding"/>
    <property type="evidence" value="ECO:0007669"/>
    <property type="project" value="InterPro"/>
</dbReference>
<proteinExistence type="predicted"/>
<organism evidence="2 3">
    <name type="scientific">Acrobeloides nanus</name>
    <dbReference type="NCBI Taxonomy" id="290746"/>
    <lineage>
        <taxon>Eukaryota</taxon>
        <taxon>Metazoa</taxon>
        <taxon>Ecdysozoa</taxon>
        <taxon>Nematoda</taxon>
        <taxon>Chromadorea</taxon>
        <taxon>Rhabditida</taxon>
        <taxon>Tylenchina</taxon>
        <taxon>Cephalobomorpha</taxon>
        <taxon>Cephaloboidea</taxon>
        <taxon>Cephalobidae</taxon>
        <taxon>Acrobeloides</taxon>
    </lineage>
</organism>
<name>A0A914BYN6_9BILA</name>
<dbReference type="Gene3D" id="3.30.420.10">
    <property type="entry name" value="Ribonuclease H-like superfamily/Ribonuclease H"/>
    <property type="match status" value="1"/>
</dbReference>
<evidence type="ECO:0000256" key="1">
    <source>
        <dbReference type="SAM" id="SignalP"/>
    </source>
</evidence>
<protein>
    <submittedName>
        <fullName evidence="3">DDE_3 domain-containing protein</fullName>
    </submittedName>
</protein>
<dbReference type="AlphaFoldDB" id="A0A914BYN6"/>
<dbReference type="WBParaSite" id="ACRNAN_Path_1303.g5108.t1">
    <property type="protein sequence ID" value="ACRNAN_Path_1303.g5108.t1"/>
    <property type="gene ID" value="ACRNAN_Path_1303.g5108"/>
</dbReference>
<sequence>MLALVSITSIISTYALDASVEHCEYEEEWTFQQNSAPRAKETQVWLRENVPDFINNKEWPPYNPDLNPLNYAIWGYLEAKAYEKPHKSINSLKKAIKKAWDEMPDEMVARVVDSWPGRLQGCIDVEGGYIE</sequence>
<feature type="chain" id="PRO_5038077755" evidence="1">
    <location>
        <begin position="16"/>
        <end position="131"/>
    </location>
</feature>
<feature type="signal peptide" evidence="1">
    <location>
        <begin position="1"/>
        <end position="15"/>
    </location>
</feature>
<evidence type="ECO:0000313" key="3">
    <source>
        <dbReference type="WBParaSite" id="ACRNAN_Path_1303.g5108.t1"/>
    </source>
</evidence>
<dbReference type="PANTHER" id="PTHR47326:SF1">
    <property type="entry name" value="HTH PSQ-TYPE DOMAIN-CONTAINING PROTEIN"/>
    <property type="match status" value="1"/>
</dbReference>
<evidence type="ECO:0000313" key="2">
    <source>
        <dbReference type="Proteomes" id="UP000887540"/>
    </source>
</evidence>
<reference evidence="3" key="1">
    <citation type="submission" date="2022-11" db="UniProtKB">
        <authorList>
            <consortium name="WormBaseParasite"/>
        </authorList>
    </citation>
    <scope>IDENTIFICATION</scope>
</reference>
<dbReference type="InterPro" id="IPR036397">
    <property type="entry name" value="RNaseH_sf"/>
</dbReference>